<keyword evidence="1 2" id="KW-0784">Thiamine biosynthesis</keyword>
<comment type="pathway">
    <text evidence="2">Cofactor biosynthesis; thiamine diphosphate biosynthesis; thiamine diphosphate from thiamine phosphate: step 1/1.</text>
</comment>
<comment type="miscellaneous">
    <text evidence="2">Reaction mechanism of ThiL seems to utilize a direct, inline transfer of the gamma-phosphate of ATP to TMP rather than a phosphorylated enzyme intermediate.</text>
</comment>
<dbReference type="OrthoDB" id="9802811at2"/>
<evidence type="ECO:0000313" key="5">
    <source>
        <dbReference type="EMBL" id="TGY35933.1"/>
    </source>
</evidence>
<dbReference type="CDD" id="cd02194">
    <property type="entry name" value="ThiL"/>
    <property type="match status" value="1"/>
</dbReference>
<dbReference type="Gene3D" id="3.90.650.10">
    <property type="entry name" value="PurM-like C-terminal domain"/>
    <property type="match status" value="1"/>
</dbReference>
<evidence type="ECO:0000313" key="6">
    <source>
        <dbReference type="Proteomes" id="UP000306631"/>
    </source>
</evidence>
<comment type="caution">
    <text evidence="2">Lacks conserved residue(s) required for the propagation of feature annotation.</text>
</comment>
<dbReference type="Proteomes" id="UP000306631">
    <property type="component" value="Unassembled WGS sequence"/>
</dbReference>
<dbReference type="Pfam" id="PF02769">
    <property type="entry name" value="AIRS_C"/>
    <property type="match status" value="1"/>
</dbReference>
<dbReference type="InterPro" id="IPR016188">
    <property type="entry name" value="PurM-like_N"/>
</dbReference>
<feature type="binding site" evidence="2">
    <location>
        <position position="237"/>
    </location>
    <ligand>
        <name>ATP</name>
        <dbReference type="ChEBI" id="CHEBI:30616"/>
    </ligand>
</feature>
<feature type="binding site" evidence="2">
    <location>
        <begin position="140"/>
        <end position="141"/>
    </location>
    <ligand>
        <name>ATP</name>
        <dbReference type="ChEBI" id="CHEBI:30616"/>
    </ligand>
</feature>
<keyword evidence="2" id="KW-0479">Metal-binding</keyword>
<feature type="binding site" evidence="2">
    <location>
        <position position="49"/>
    </location>
    <ligand>
        <name>Mg(2+)</name>
        <dbReference type="ChEBI" id="CHEBI:18420"/>
        <label>3</label>
    </ligand>
</feature>
<name>A0A4S2D5N5_STEMA</name>
<feature type="binding site" evidence="2">
    <location>
        <position position="238"/>
    </location>
    <ligand>
        <name>Mg(2+)</name>
        <dbReference type="ChEBI" id="CHEBI:18420"/>
        <label>5</label>
    </ligand>
</feature>
<feature type="binding site" evidence="2">
    <location>
        <position position="165"/>
    </location>
    <ligand>
        <name>ATP</name>
        <dbReference type="ChEBI" id="CHEBI:30616"/>
    </ligand>
</feature>
<evidence type="ECO:0000259" key="4">
    <source>
        <dbReference type="Pfam" id="PF02769"/>
    </source>
</evidence>
<keyword evidence="2 5" id="KW-0808">Transferase</keyword>
<keyword evidence="2" id="KW-0547">Nucleotide-binding</keyword>
<dbReference type="Gene3D" id="3.30.1330.10">
    <property type="entry name" value="PurM-like, N-terminal domain"/>
    <property type="match status" value="1"/>
</dbReference>
<evidence type="ECO:0000259" key="3">
    <source>
        <dbReference type="Pfam" id="PF00586"/>
    </source>
</evidence>
<feature type="binding site" evidence="2">
    <location>
        <position position="73"/>
    </location>
    <ligand>
        <name>substrate</name>
    </ligand>
</feature>
<dbReference type="GO" id="GO:0000287">
    <property type="term" value="F:magnesium ion binding"/>
    <property type="evidence" value="ECO:0007669"/>
    <property type="project" value="UniProtKB-UniRule"/>
</dbReference>
<dbReference type="EC" id="2.7.4.16" evidence="2"/>
<dbReference type="UniPathway" id="UPA00060">
    <property type="reaction ID" value="UER00142"/>
</dbReference>
<reference evidence="5 6" key="1">
    <citation type="submission" date="2019-04" db="EMBL/GenBank/DDBJ databases">
        <title>Microbes associate with the intestines of laboratory mice.</title>
        <authorList>
            <person name="Navarre W."/>
            <person name="Wong E."/>
            <person name="Huang K."/>
            <person name="Tropini C."/>
            <person name="Ng K."/>
            <person name="Yu B."/>
        </authorList>
    </citation>
    <scope>NUCLEOTIDE SEQUENCE [LARGE SCALE GENOMIC DNA]</scope>
    <source>
        <strain evidence="5 6">NM62_B4-13</strain>
    </source>
</reference>
<feature type="domain" description="PurM-like C-terminal" evidence="4">
    <location>
        <begin position="169"/>
        <end position="326"/>
    </location>
</feature>
<comment type="similarity">
    <text evidence="2">Belongs to the thiamine-monophosphate kinase family.</text>
</comment>
<feature type="binding site" evidence="2">
    <location>
        <position position="94"/>
    </location>
    <ligand>
        <name>Mg(2+)</name>
        <dbReference type="ChEBI" id="CHEBI:18420"/>
        <label>2</label>
    </ligand>
</feature>
<dbReference type="GO" id="GO:0005524">
    <property type="term" value="F:ATP binding"/>
    <property type="evidence" value="ECO:0007669"/>
    <property type="project" value="UniProtKB-UniRule"/>
</dbReference>
<comment type="function">
    <text evidence="2">Catalyzes the ATP-dependent phosphorylation of thiamine-monophosphate (TMP) to form thiamine-pyrophosphate (TPP), the active form of vitamin B1.</text>
</comment>
<comment type="caution">
    <text evidence="5">The sequence shown here is derived from an EMBL/GenBank/DDBJ whole genome shotgun (WGS) entry which is preliminary data.</text>
</comment>
<feature type="binding site" evidence="2">
    <location>
        <position position="66"/>
    </location>
    <ligand>
        <name>Mg(2+)</name>
        <dbReference type="ChEBI" id="CHEBI:18420"/>
        <label>2</label>
    </ligand>
</feature>
<organism evidence="5 6">
    <name type="scientific">Stenotrophomonas maltophilia</name>
    <name type="common">Pseudomonas maltophilia</name>
    <name type="synonym">Xanthomonas maltophilia</name>
    <dbReference type="NCBI Taxonomy" id="40324"/>
    <lineage>
        <taxon>Bacteria</taxon>
        <taxon>Pseudomonadati</taxon>
        <taxon>Pseudomonadota</taxon>
        <taxon>Gammaproteobacteria</taxon>
        <taxon>Lysobacterales</taxon>
        <taxon>Lysobacteraceae</taxon>
        <taxon>Stenotrophomonas</taxon>
        <taxon>Stenotrophomonas maltophilia group</taxon>
    </lineage>
</organism>
<keyword evidence="2 5" id="KW-0418">Kinase</keyword>
<gene>
    <name evidence="2 5" type="primary">thiL</name>
    <name evidence="5" type="ORF">E5352_04800</name>
</gene>
<dbReference type="GO" id="GO:0009229">
    <property type="term" value="P:thiamine diphosphate biosynthetic process"/>
    <property type="evidence" value="ECO:0007669"/>
    <property type="project" value="UniProtKB-UniRule"/>
</dbReference>
<dbReference type="HAMAP" id="MF_02128">
    <property type="entry name" value="TMP_kinase"/>
    <property type="match status" value="1"/>
</dbReference>
<keyword evidence="2" id="KW-0067">ATP-binding</keyword>
<dbReference type="Pfam" id="PF00586">
    <property type="entry name" value="AIRS"/>
    <property type="match status" value="1"/>
</dbReference>
<dbReference type="SUPFAM" id="SSF55326">
    <property type="entry name" value="PurM N-terminal domain-like"/>
    <property type="match status" value="1"/>
</dbReference>
<dbReference type="InterPro" id="IPR006283">
    <property type="entry name" value="ThiL-like"/>
</dbReference>
<evidence type="ECO:0000256" key="2">
    <source>
        <dbReference type="HAMAP-Rule" id="MF_02128"/>
    </source>
</evidence>
<dbReference type="InterPro" id="IPR010918">
    <property type="entry name" value="PurM-like_C_dom"/>
</dbReference>
<dbReference type="AlphaFoldDB" id="A0A4S2D5N5"/>
<comment type="catalytic activity">
    <reaction evidence="2">
        <text>thiamine phosphate + ATP = thiamine diphosphate + ADP</text>
        <dbReference type="Rhea" id="RHEA:15913"/>
        <dbReference type="ChEBI" id="CHEBI:30616"/>
        <dbReference type="ChEBI" id="CHEBI:37575"/>
        <dbReference type="ChEBI" id="CHEBI:58937"/>
        <dbReference type="ChEBI" id="CHEBI:456216"/>
        <dbReference type="EC" id="2.7.4.16"/>
    </reaction>
</comment>
<evidence type="ECO:0000256" key="1">
    <source>
        <dbReference type="ARBA" id="ARBA00022977"/>
    </source>
</evidence>
<dbReference type="PANTHER" id="PTHR30270:SF0">
    <property type="entry name" value="THIAMINE-MONOPHOSPHATE KINASE"/>
    <property type="match status" value="1"/>
</dbReference>
<feature type="binding site" evidence="2">
    <location>
        <position position="235"/>
    </location>
    <ligand>
        <name>Mg(2+)</name>
        <dbReference type="ChEBI" id="CHEBI:18420"/>
        <label>3</label>
    </ligand>
</feature>
<dbReference type="GO" id="GO:0009030">
    <property type="term" value="F:thiamine-phosphate kinase activity"/>
    <property type="evidence" value="ECO:0007669"/>
    <property type="project" value="UniProtKB-UniRule"/>
</dbReference>
<dbReference type="GO" id="GO:0009228">
    <property type="term" value="P:thiamine biosynthetic process"/>
    <property type="evidence" value="ECO:0007669"/>
    <property type="project" value="UniProtKB-KW"/>
</dbReference>
<dbReference type="InterPro" id="IPR036921">
    <property type="entry name" value="PurM-like_N_sf"/>
</dbReference>
<protein>
    <recommendedName>
        <fullName evidence="2">Thiamine-monophosphate kinase</fullName>
        <shortName evidence="2">TMP kinase</shortName>
        <shortName evidence="2">Thiamine-phosphate kinase</shortName>
        <ecNumber evidence="2">2.7.4.16</ecNumber>
    </recommendedName>
</protein>
<dbReference type="NCBIfam" id="TIGR01379">
    <property type="entry name" value="thiL"/>
    <property type="match status" value="1"/>
</dbReference>
<feature type="binding site" evidence="2">
    <location>
        <position position="64"/>
    </location>
    <ligand>
        <name>Mg(2+)</name>
        <dbReference type="ChEBI" id="CHEBI:18420"/>
        <label>4</label>
    </ligand>
</feature>
<feature type="binding site" evidence="2">
    <location>
        <position position="66"/>
    </location>
    <ligand>
        <name>Mg(2+)</name>
        <dbReference type="ChEBI" id="CHEBI:18420"/>
        <label>1</label>
    </ligand>
</feature>
<sequence>MACSTAPPLNGARSKTGVDPVSLAEFALINRIRVRTRERADVVLGIGDDAALLQPRAGEQLVVTADTLNSGVHFPAETPAGDIGWKTLAVNLSDLASMGARPAWCTLALSLPDATTDWIDAFAEGFFALADAHDIVLIGGDTTRGPLSLSVTAMGQVPAGTALRRDAAQAGDDIWVSGTPGDAAGALRAWQAGTLDVRQPHADPRWEALRLRLARPTPRVALGRALVGLAHAAVDVSDGLIADLGHICARSGLGAQLDATALPLSDALRGLFADADARQCALRGGDDYELCFTAAPARRDALAALAAQLQLRLTCIGTITDGQGVACDGDDAGAGGYQHFG</sequence>
<dbReference type="InterPro" id="IPR036676">
    <property type="entry name" value="PurM-like_C_sf"/>
</dbReference>
<dbReference type="PIRSF" id="PIRSF005303">
    <property type="entry name" value="Thiam_monoph_kin"/>
    <property type="match status" value="1"/>
</dbReference>
<feature type="binding site" evidence="2">
    <location>
        <position position="337"/>
    </location>
    <ligand>
        <name>substrate</name>
    </ligand>
</feature>
<keyword evidence="2" id="KW-0460">Magnesium</keyword>
<dbReference type="EMBL" id="SRYW01000003">
    <property type="protein sequence ID" value="TGY35933.1"/>
    <property type="molecule type" value="Genomic_DNA"/>
</dbReference>
<dbReference type="SUPFAM" id="SSF56042">
    <property type="entry name" value="PurM C-terminal domain-like"/>
    <property type="match status" value="1"/>
</dbReference>
<proteinExistence type="inferred from homology"/>
<feature type="binding site" evidence="2">
    <location>
        <position position="141"/>
    </location>
    <ligand>
        <name>Mg(2+)</name>
        <dbReference type="ChEBI" id="CHEBI:18420"/>
        <label>1</label>
    </ligand>
</feature>
<dbReference type="PANTHER" id="PTHR30270">
    <property type="entry name" value="THIAMINE-MONOPHOSPHATE KINASE"/>
    <property type="match status" value="1"/>
</dbReference>
<accession>A0A4S2D5N5</accession>
<feature type="binding site" evidence="2">
    <location>
        <position position="94"/>
    </location>
    <ligand>
        <name>Mg(2+)</name>
        <dbReference type="ChEBI" id="CHEBI:18420"/>
        <label>3</label>
    </ligand>
</feature>
<feature type="binding site" evidence="2">
    <location>
        <position position="94"/>
    </location>
    <ligand>
        <name>Mg(2+)</name>
        <dbReference type="ChEBI" id="CHEBI:18420"/>
        <label>4</label>
    </ligand>
</feature>
<feature type="binding site" evidence="2">
    <location>
        <position position="49"/>
    </location>
    <ligand>
        <name>Mg(2+)</name>
        <dbReference type="ChEBI" id="CHEBI:18420"/>
        <label>4</label>
    </ligand>
</feature>
<feature type="domain" description="PurM-like N-terminal" evidence="3">
    <location>
        <begin position="47"/>
        <end position="157"/>
    </location>
</feature>
<feature type="binding site" evidence="2">
    <location>
        <position position="286"/>
    </location>
    <ligand>
        <name>substrate</name>
    </ligand>
</feature>